<organism evidence="1 2">
    <name type="scientific">Mucuna pruriens</name>
    <name type="common">Velvet bean</name>
    <name type="synonym">Dolichos pruriens</name>
    <dbReference type="NCBI Taxonomy" id="157652"/>
    <lineage>
        <taxon>Eukaryota</taxon>
        <taxon>Viridiplantae</taxon>
        <taxon>Streptophyta</taxon>
        <taxon>Embryophyta</taxon>
        <taxon>Tracheophyta</taxon>
        <taxon>Spermatophyta</taxon>
        <taxon>Magnoliopsida</taxon>
        <taxon>eudicotyledons</taxon>
        <taxon>Gunneridae</taxon>
        <taxon>Pentapetalae</taxon>
        <taxon>rosids</taxon>
        <taxon>fabids</taxon>
        <taxon>Fabales</taxon>
        <taxon>Fabaceae</taxon>
        <taxon>Papilionoideae</taxon>
        <taxon>50 kb inversion clade</taxon>
        <taxon>NPAAA clade</taxon>
        <taxon>indigoferoid/millettioid clade</taxon>
        <taxon>Phaseoleae</taxon>
        <taxon>Mucuna</taxon>
    </lineage>
</organism>
<evidence type="ECO:0008006" key="3">
    <source>
        <dbReference type="Google" id="ProtNLM"/>
    </source>
</evidence>
<dbReference type="EMBL" id="QJKJ01013588">
    <property type="protein sequence ID" value="RDX66104.1"/>
    <property type="molecule type" value="Genomic_DNA"/>
</dbReference>
<evidence type="ECO:0000313" key="1">
    <source>
        <dbReference type="EMBL" id="RDX66104.1"/>
    </source>
</evidence>
<feature type="non-terminal residue" evidence="1">
    <location>
        <position position="1"/>
    </location>
</feature>
<dbReference type="PANTHER" id="PTHR33223:SF8">
    <property type="entry name" value="OS04G0172440 PROTEIN"/>
    <property type="match status" value="1"/>
</dbReference>
<accession>A0A371EJC1</accession>
<name>A0A371EJC1_MUCPR</name>
<evidence type="ECO:0000313" key="2">
    <source>
        <dbReference type="Proteomes" id="UP000257109"/>
    </source>
</evidence>
<dbReference type="PANTHER" id="PTHR33223">
    <property type="entry name" value="CCHC-TYPE DOMAIN-CONTAINING PROTEIN"/>
    <property type="match status" value="1"/>
</dbReference>
<proteinExistence type="predicted"/>
<dbReference type="OrthoDB" id="675927at2759"/>
<protein>
    <recommendedName>
        <fullName evidence="3">Retrotransposon gag domain-containing protein</fullName>
    </recommendedName>
</protein>
<keyword evidence="2" id="KW-1185">Reference proteome</keyword>
<dbReference type="Proteomes" id="UP000257109">
    <property type="component" value="Unassembled WGS sequence"/>
</dbReference>
<comment type="caution">
    <text evidence="1">The sequence shown here is derived from an EMBL/GenBank/DDBJ whole genome shotgun (WGS) entry which is preliminary data.</text>
</comment>
<dbReference type="AlphaFoldDB" id="A0A371EJC1"/>
<reference evidence="1" key="1">
    <citation type="submission" date="2018-05" db="EMBL/GenBank/DDBJ databases">
        <title>Draft genome of Mucuna pruriens seed.</title>
        <authorList>
            <person name="Nnadi N.E."/>
            <person name="Vos R."/>
            <person name="Hasami M.H."/>
            <person name="Devisetty U.K."/>
            <person name="Aguiy J.C."/>
        </authorList>
    </citation>
    <scope>NUCLEOTIDE SEQUENCE [LARGE SCALE GENOMIC DNA]</scope>
    <source>
        <strain evidence="1">JCA_2017</strain>
    </source>
</reference>
<gene>
    <name evidence="1" type="ORF">CR513_55164</name>
</gene>
<sequence length="196" mass="22306">MTSQNVVGPPPHAARDPPYGMSYGWNIEAPNTVNNDDVGSHVQKDIGAQHQGLRTAQPFTVHKQMPQTEEKWQSLEERLCFMDGGNGYKLEAVDLCLVSDVGLPANFKTLEFGKYKGSSCLKVHLAMYFRKMAAHIYDDKILIHCFQDSLTGVTLSWYVSLERGHIKTWRDMLPDRSRLQNMIKKEQEGFKGYAQR</sequence>